<name>A0A328E7Z1_9ASTE</name>
<evidence type="ECO:0000256" key="2">
    <source>
        <dbReference type="ARBA" id="ARBA00004229"/>
    </source>
</evidence>
<dbReference type="GO" id="GO:0010333">
    <property type="term" value="F:terpene synthase activity"/>
    <property type="evidence" value="ECO:0007669"/>
    <property type="project" value="InterPro"/>
</dbReference>
<dbReference type="GO" id="GO:0009395">
    <property type="term" value="P:phospholipid catabolic process"/>
    <property type="evidence" value="ECO:0007669"/>
    <property type="project" value="UniProtKB-ARBA"/>
</dbReference>
<dbReference type="Pfam" id="PF01397">
    <property type="entry name" value="Terpene_synth"/>
    <property type="match status" value="1"/>
</dbReference>
<evidence type="ECO:0000256" key="3">
    <source>
        <dbReference type="ARBA" id="ARBA00006333"/>
    </source>
</evidence>
<dbReference type="InterPro" id="IPR050148">
    <property type="entry name" value="Terpene_synthase-like"/>
</dbReference>
<evidence type="ECO:0000256" key="6">
    <source>
        <dbReference type="ARBA" id="ARBA00022842"/>
    </source>
</evidence>
<evidence type="ECO:0000313" key="10">
    <source>
        <dbReference type="EMBL" id="RAL52719.1"/>
    </source>
</evidence>
<dbReference type="Gene3D" id="1.50.10.160">
    <property type="match status" value="1"/>
</dbReference>
<keyword evidence="4" id="KW-0150">Chloroplast</keyword>
<protein>
    <recommendedName>
        <fullName evidence="12">Ent-kaurene synthase</fullName>
    </recommendedName>
</protein>
<evidence type="ECO:0000256" key="7">
    <source>
        <dbReference type="ARBA" id="ARBA00023239"/>
    </source>
</evidence>
<dbReference type="UniPathway" id="UPA00213"/>
<proteinExistence type="inferred from homology"/>
<accession>A0A328E7Z1</accession>
<dbReference type="InterPro" id="IPR001906">
    <property type="entry name" value="Terpene_synth_N"/>
</dbReference>
<comment type="subcellular location">
    <subcellularLocation>
        <location evidence="2">Plastid</location>
        <location evidence="2">Chloroplast</location>
    </subcellularLocation>
</comment>
<keyword evidence="6" id="KW-0460">Magnesium</keyword>
<evidence type="ECO:0000259" key="8">
    <source>
        <dbReference type="Pfam" id="PF01397"/>
    </source>
</evidence>
<dbReference type="SFLD" id="SFLDG01014">
    <property type="entry name" value="Terpene_Cyclase_Like_1_N-term"/>
    <property type="match status" value="1"/>
</dbReference>
<dbReference type="CDD" id="cd00684">
    <property type="entry name" value="Terpene_cyclase_plant_C1"/>
    <property type="match status" value="1"/>
</dbReference>
<evidence type="ECO:0008006" key="12">
    <source>
        <dbReference type="Google" id="ProtNLM"/>
    </source>
</evidence>
<dbReference type="FunFam" id="1.10.600.10:FF:000005">
    <property type="entry name" value="Ent-kaur-16-ene synthase, chloroplastic"/>
    <property type="match status" value="1"/>
</dbReference>
<evidence type="ECO:0000256" key="1">
    <source>
        <dbReference type="ARBA" id="ARBA00001946"/>
    </source>
</evidence>
<evidence type="ECO:0000256" key="5">
    <source>
        <dbReference type="ARBA" id="ARBA00022723"/>
    </source>
</evidence>
<dbReference type="PANTHER" id="PTHR31739">
    <property type="entry name" value="ENT-COPALYL DIPHOSPHATE SYNTHASE, CHLOROPLASTIC"/>
    <property type="match status" value="1"/>
</dbReference>
<dbReference type="Pfam" id="PF03936">
    <property type="entry name" value="Terpene_synth_C"/>
    <property type="match status" value="1"/>
</dbReference>
<dbReference type="Gene3D" id="1.10.600.10">
    <property type="entry name" value="Farnesyl Diphosphate Synthase"/>
    <property type="match status" value="1"/>
</dbReference>
<comment type="caution">
    <text evidence="10">The sequence shown here is derived from an EMBL/GenBank/DDBJ whole genome shotgun (WGS) entry which is preliminary data.</text>
</comment>
<comment type="cofactor">
    <cofactor evidence="1">
        <name>Mg(2+)</name>
        <dbReference type="ChEBI" id="CHEBI:18420"/>
    </cofactor>
</comment>
<keyword evidence="4" id="KW-0934">Plastid</keyword>
<keyword evidence="5" id="KW-0479">Metal-binding</keyword>
<reference evidence="10 11" key="1">
    <citation type="submission" date="2018-06" db="EMBL/GenBank/DDBJ databases">
        <title>The Genome of Cuscuta australis (Dodder) Provides Insight into the Evolution of Plant Parasitism.</title>
        <authorList>
            <person name="Liu H."/>
        </authorList>
    </citation>
    <scope>NUCLEOTIDE SEQUENCE [LARGE SCALE GENOMIC DNA]</scope>
    <source>
        <strain evidence="11">cv. Yunnan</strain>
        <tissue evidence="10">Vines</tissue>
    </source>
</reference>
<feature type="domain" description="Terpene synthase N-terminal" evidence="8">
    <location>
        <begin position="238"/>
        <end position="436"/>
    </location>
</feature>
<dbReference type="GO" id="GO:0009507">
    <property type="term" value="C:chloroplast"/>
    <property type="evidence" value="ECO:0007669"/>
    <property type="project" value="UniProtKB-SubCell"/>
</dbReference>
<dbReference type="InterPro" id="IPR044814">
    <property type="entry name" value="Terpene_cyclase_plant_C1"/>
</dbReference>
<dbReference type="AlphaFoldDB" id="A0A328E7Z1"/>
<dbReference type="PANTHER" id="PTHR31739:SF3">
    <property type="entry name" value="ENT-KAUR-16-ENE SYNTHASE, CHLOROPLASTIC"/>
    <property type="match status" value="1"/>
</dbReference>
<dbReference type="GO" id="GO:0000287">
    <property type="term" value="F:magnesium ion binding"/>
    <property type="evidence" value="ECO:0007669"/>
    <property type="project" value="InterPro"/>
</dbReference>
<dbReference type="Proteomes" id="UP000249390">
    <property type="component" value="Unassembled WGS sequence"/>
</dbReference>
<dbReference type="FunFam" id="1.50.10.160:FF:000002">
    <property type="entry name" value="cis-abienol synthase, chloroplastic"/>
    <property type="match status" value="1"/>
</dbReference>
<evidence type="ECO:0000256" key="4">
    <source>
        <dbReference type="ARBA" id="ARBA00022528"/>
    </source>
</evidence>
<dbReference type="InterPro" id="IPR008949">
    <property type="entry name" value="Isoprenoid_synthase_dom_sf"/>
</dbReference>
<evidence type="ECO:0000259" key="9">
    <source>
        <dbReference type="Pfam" id="PF03936"/>
    </source>
</evidence>
<dbReference type="SUPFAM" id="SSF48576">
    <property type="entry name" value="Terpenoid synthases"/>
    <property type="match status" value="1"/>
</dbReference>
<dbReference type="InterPro" id="IPR008930">
    <property type="entry name" value="Terpenoid_cyclase/PrenylTrfase"/>
</dbReference>
<sequence>MFPSLAIATTIPFAHNAAIHFKRRPTLSTLCISFSASLGTCSGRDRSVYKPFSKHMQGIQTSKEKIRELFESVELSVSPYDTAWVAMVPAPHSPEHPCFPGCLDWVLNNQNQDGSWSLHHAYPRFLKYVLLSTLACVLALKRWGTGEEQMNKGLLFIELNFASAADNNQTNPTGFDILFSGMLDCLSALSLKLRLDPRTLNTLLHKRDAELHRCKGNSSKELEAYLAYVSEGLGLLQDWGKTLKFQRKNGSLFNSPSTTASALIHHHDPKCFRYLNSLLETCGNEVPAVYPLDVYARLCVVDNVEKLGISRHYNEEIRTVLDETYSRWLQGDEEIFMDASTCGLAFRLLRMNGYNISSGPVTHFLEEGICNITAGYPMDVYTMLDLYQALEIICNFDEYVSEKHNRWFEILREELSSDLLCSDIHTRQIHKQVEDVLNFPFYANLERVANRRYIEHYNVDSTRFSKTSYGSPNFCNKDFLTLAVQDFNLCQSIHHEELKQLERWVIKSGLDRLKFARQKSAYCYFSAAATLFPPELSDARLSWAQNGVLTTVVDDFFDVGGSMEELRNLIHLLEKWDVNASTDYCSEQVQIIFSALHSTISEIADKAFKYQGRDVMSHIIEIWLDLMNSMLREAEWTEEMSVPTLDEYMENAYISFALGPIVLPALYLVGPKLSEEIIQHPEYHHLFKSLSTCGRLLNDLKGFERESKEGKLNSLSLLVTHRCGGVTEEEEAGVREITNLISAKRREVLRFVLQDGGVVPRDCRDVFWKMSKVLQHVYAKDDGFSAQGMMETVKAILHDPIDLHLLSSEN</sequence>
<keyword evidence="11" id="KW-1185">Reference proteome</keyword>
<dbReference type="GO" id="GO:0016115">
    <property type="term" value="P:terpenoid catabolic process"/>
    <property type="evidence" value="ECO:0007669"/>
    <property type="project" value="UniProtKB-ARBA"/>
</dbReference>
<comment type="similarity">
    <text evidence="3">Belongs to the terpene synthase family.</text>
</comment>
<feature type="domain" description="Terpene synthase metal-binding" evidence="9">
    <location>
        <begin position="510"/>
        <end position="746"/>
    </location>
</feature>
<dbReference type="FunFam" id="1.50.10.130:FF:000002">
    <property type="entry name" value="Ent-copalyl diphosphate synthase, chloroplastic"/>
    <property type="match status" value="1"/>
</dbReference>
<organism evidence="10 11">
    <name type="scientific">Cuscuta australis</name>
    <dbReference type="NCBI Taxonomy" id="267555"/>
    <lineage>
        <taxon>Eukaryota</taxon>
        <taxon>Viridiplantae</taxon>
        <taxon>Streptophyta</taxon>
        <taxon>Embryophyta</taxon>
        <taxon>Tracheophyta</taxon>
        <taxon>Spermatophyta</taxon>
        <taxon>Magnoliopsida</taxon>
        <taxon>eudicotyledons</taxon>
        <taxon>Gunneridae</taxon>
        <taxon>Pentapetalae</taxon>
        <taxon>asterids</taxon>
        <taxon>lamiids</taxon>
        <taxon>Solanales</taxon>
        <taxon>Convolvulaceae</taxon>
        <taxon>Cuscuteae</taxon>
        <taxon>Cuscuta</taxon>
        <taxon>Cuscuta subgen. Grammica</taxon>
        <taxon>Cuscuta sect. Cleistogrammica</taxon>
    </lineage>
</organism>
<dbReference type="Gene3D" id="1.50.10.130">
    <property type="entry name" value="Terpene synthase, N-terminal domain"/>
    <property type="match status" value="1"/>
</dbReference>
<dbReference type="InterPro" id="IPR005630">
    <property type="entry name" value="Terpene_synthase_metal-bd"/>
</dbReference>
<dbReference type="GO" id="GO:0009686">
    <property type="term" value="P:gibberellin biosynthetic process"/>
    <property type="evidence" value="ECO:0007669"/>
    <property type="project" value="TreeGrafter"/>
</dbReference>
<evidence type="ECO:0000313" key="11">
    <source>
        <dbReference type="Proteomes" id="UP000249390"/>
    </source>
</evidence>
<gene>
    <name evidence="10" type="ORF">DM860_007487</name>
</gene>
<keyword evidence="7" id="KW-0456">Lyase</keyword>
<dbReference type="SUPFAM" id="SSF48239">
    <property type="entry name" value="Terpenoid cyclases/Protein prenyltransferases"/>
    <property type="match status" value="2"/>
</dbReference>
<dbReference type="EMBL" id="NQVE01000030">
    <property type="protein sequence ID" value="RAL52719.1"/>
    <property type="molecule type" value="Genomic_DNA"/>
</dbReference>
<dbReference type="InterPro" id="IPR036965">
    <property type="entry name" value="Terpene_synth_N_sf"/>
</dbReference>